<dbReference type="AlphaFoldDB" id="C5M1K3"/>
<gene>
    <name evidence="1" type="ORF">Pmar_PMAR001687</name>
</gene>
<name>C5M1K3_PERM5</name>
<sequence length="110" mass="11752">MGDCFYMVTPLGVRRLPIGCVAEMVLHFGLPCKQASLNDEFVAAVMDDGTLGLFRYIDGSFKEIPTDHLGCSDGPGASDATPPLWGLAHVSGGKMTNYLTLVEQETSAVK</sequence>
<dbReference type="Proteomes" id="UP000007800">
    <property type="component" value="Unassembled WGS sequence"/>
</dbReference>
<reference evidence="1 2" key="1">
    <citation type="submission" date="2008-07" db="EMBL/GenBank/DDBJ databases">
        <authorList>
            <person name="El-Sayed N."/>
            <person name="Caler E."/>
            <person name="Inman J."/>
            <person name="Amedeo P."/>
            <person name="Hass B."/>
            <person name="Wortman J."/>
        </authorList>
    </citation>
    <scope>NUCLEOTIDE SEQUENCE [LARGE SCALE GENOMIC DNA]</scope>
    <source>
        <strain evidence="2">ATCC 50983 / TXsc</strain>
    </source>
</reference>
<dbReference type="RefSeq" id="XP_002764422.1">
    <property type="nucleotide sequence ID" value="XM_002764376.1"/>
</dbReference>
<organism evidence="2">
    <name type="scientific">Perkinsus marinus (strain ATCC 50983 / TXsc)</name>
    <dbReference type="NCBI Taxonomy" id="423536"/>
    <lineage>
        <taxon>Eukaryota</taxon>
        <taxon>Sar</taxon>
        <taxon>Alveolata</taxon>
        <taxon>Perkinsozoa</taxon>
        <taxon>Perkinsea</taxon>
        <taxon>Perkinsida</taxon>
        <taxon>Perkinsidae</taxon>
        <taxon>Perkinsus</taxon>
    </lineage>
</organism>
<keyword evidence="2" id="KW-1185">Reference proteome</keyword>
<proteinExistence type="predicted"/>
<evidence type="ECO:0000313" key="2">
    <source>
        <dbReference type="Proteomes" id="UP000007800"/>
    </source>
</evidence>
<dbReference type="GeneID" id="9053480"/>
<accession>C5M1K3</accession>
<evidence type="ECO:0000313" key="1">
    <source>
        <dbReference type="EMBL" id="EEQ97139.1"/>
    </source>
</evidence>
<dbReference type="InParanoid" id="C5M1K3"/>
<feature type="non-terminal residue" evidence="1">
    <location>
        <position position="110"/>
    </location>
</feature>
<protein>
    <submittedName>
        <fullName evidence="1">Uncharacterized protein</fullName>
    </submittedName>
</protein>
<dbReference type="EMBL" id="GG687517">
    <property type="protein sequence ID" value="EEQ97139.1"/>
    <property type="molecule type" value="Genomic_DNA"/>
</dbReference>